<gene>
    <name evidence="3" type="ORF">OTI717_LOCUS16448</name>
    <name evidence="2" type="ORF">RFH988_LOCUS5308</name>
</gene>
<protein>
    <submittedName>
        <fullName evidence="2">Uncharacterized protein</fullName>
    </submittedName>
</protein>
<name>A0A813UUD1_9BILA</name>
<proteinExistence type="predicted"/>
<dbReference type="AlphaFoldDB" id="A0A813UUD1"/>
<dbReference type="OrthoDB" id="9984934at2759"/>
<dbReference type="Proteomes" id="UP000663882">
    <property type="component" value="Unassembled WGS sequence"/>
</dbReference>
<reference evidence="2" key="1">
    <citation type="submission" date="2021-02" db="EMBL/GenBank/DDBJ databases">
        <authorList>
            <person name="Nowell W R."/>
        </authorList>
    </citation>
    <scope>NUCLEOTIDE SEQUENCE</scope>
</reference>
<evidence type="ECO:0000256" key="1">
    <source>
        <dbReference type="SAM" id="Phobius"/>
    </source>
</evidence>
<keyword evidence="1" id="KW-0472">Membrane</keyword>
<dbReference type="EMBL" id="CAJOAX010002051">
    <property type="protein sequence ID" value="CAF3767127.1"/>
    <property type="molecule type" value="Genomic_DNA"/>
</dbReference>
<sequence>MDQSSSITHDSSISLKFAVGFGVTGLILIILLIIFCCRKRKKPDNDHQSDISSIESFDQLYFSKVPFNQIENIDQRIIERWSSIDRPSITFYRVHMPDYSDNFYQPVTEKRLHASIQQSKAMEYIGLEMNFF</sequence>
<organism evidence="2 4">
    <name type="scientific">Rotaria sordida</name>
    <dbReference type="NCBI Taxonomy" id="392033"/>
    <lineage>
        <taxon>Eukaryota</taxon>
        <taxon>Metazoa</taxon>
        <taxon>Spiralia</taxon>
        <taxon>Gnathifera</taxon>
        <taxon>Rotifera</taxon>
        <taxon>Eurotatoria</taxon>
        <taxon>Bdelloidea</taxon>
        <taxon>Philodinida</taxon>
        <taxon>Philodinidae</taxon>
        <taxon>Rotaria</taxon>
    </lineage>
</organism>
<accession>A0A813UUD1</accession>
<evidence type="ECO:0000313" key="2">
    <source>
        <dbReference type="EMBL" id="CAF0828460.1"/>
    </source>
</evidence>
<dbReference type="EMBL" id="CAJNOO010000148">
    <property type="protein sequence ID" value="CAF0828460.1"/>
    <property type="molecule type" value="Genomic_DNA"/>
</dbReference>
<keyword evidence="1" id="KW-0812">Transmembrane</keyword>
<dbReference type="Proteomes" id="UP000663823">
    <property type="component" value="Unassembled WGS sequence"/>
</dbReference>
<feature type="transmembrane region" description="Helical" evidence="1">
    <location>
        <begin position="17"/>
        <end position="37"/>
    </location>
</feature>
<evidence type="ECO:0000313" key="3">
    <source>
        <dbReference type="EMBL" id="CAF3767127.1"/>
    </source>
</evidence>
<comment type="caution">
    <text evidence="2">The sequence shown here is derived from an EMBL/GenBank/DDBJ whole genome shotgun (WGS) entry which is preliminary data.</text>
</comment>
<evidence type="ECO:0000313" key="4">
    <source>
        <dbReference type="Proteomes" id="UP000663882"/>
    </source>
</evidence>
<keyword evidence="1" id="KW-1133">Transmembrane helix</keyword>